<keyword evidence="5" id="KW-0663">Pyridoxal phosphate</keyword>
<dbReference type="EC" id="2.8.1.7" evidence="3"/>
<sequence>MMDTQKIRKDFPQLKRRINGKPITYLDSTATSLKPTQVLAKMNEYYTKYTANIFRGIYKTSEEATAEYEAARAKVAAFIGANKPEEIVFTRNTSESVNLVAYSWGKGNLRSGDQVAVTIMEHHSNFVPWQQLAGEKSLGFRVWGVDKDGTLNLKELDTLITRKTKLLAITAVSNVIGTINPIKEIVRRVKKLNPKCIVLVDGAQAVPHMRVDVAHWGADFVAFSSHKMLGPTGVGVLWGRMDLLEAMPPFIYGGDMIKEVHRDTTVYNSVPHKFEAGTPHIAGVIGLGAAVDYLSVFGMDNVRSHEKEITEYALEKLAGVSGLQIIGPNDPEVRGGVLAFVMKGIHPHDIAQILDEDNVCIRVGFHCAQPLHEYLAVGPTARASFYVYTTKEEIDALVAGLGKVKKMLG</sequence>
<proteinExistence type="inferred from homology"/>
<dbReference type="InterPro" id="IPR015421">
    <property type="entry name" value="PyrdxlP-dep_Trfase_major"/>
</dbReference>
<dbReference type="GO" id="GO:0030170">
    <property type="term" value="F:pyridoxal phosphate binding"/>
    <property type="evidence" value="ECO:0007669"/>
    <property type="project" value="InterPro"/>
</dbReference>
<accession>A0A1F6ARM0</accession>
<comment type="catalytic activity">
    <reaction evidence="6">
        <text>(sulfur carrier)-H + L-cysteine = (sulfur carrier)-SH + L-alanine</text>
        <dbReference type="Rhea" id="RHEA:43892"/>
        <dbReference type="Rhea" id="RHEA-COMP:14737"/>
        <dbReference type="Rhea" id="RHEA-COMP:14739"/>
        <dbReference type="ChEBI" id="CHEBI:29917"/>
        <dbReference type="ChEBI" id="CHEBI:35235"/>
        <dbReference type="ChEBI" id="CHEBI:57972"/>
        <dbReference type="ChEBI" id="CHEBI:64428"/>
        <dbReference type="EC" id="2.8.1.7"/>
    </reaction>
</comment>
<dbReference type="EMBL" id="MFJY01000051">
    <property type="protein sequence ID" value="OGG27325.1"/>
    <property type="molecule type" value="Genomic_DNA"/>
</dbReference>
<evidence type="ECO:0000256" key="3">
    <source>
        <dbReference type="ARBA" id="ARBA00012239"/>
    </source>
</evidence>
<reference evidence="8 9" key="1">
    <citation type="journal article" date="2016" name="Nat. Commun.">
        <title>Thousands of microbial genomes shed light on interconnected biogeochemical processes in an aquifer system.</title>
        <authorList>
            <person name="Anantharaman K."/>
            <person name="Brown C.T."/>
            <person name="Hug L.A."/>
            <person name="Sharon I."/>
            <person name="Castelle C.J."/>
            <person name="Probst A.J."/>
            <person name="Thomas B.C."/>
            <person name="Singh A."/>
            <person name="Wilkins M.J."/>
            <person name="Karaoz U."/>
            <person name="Brodie E.L."/>
            <person name="Williams K.H."/>
            <person name="Hubbard S.S."/>
            <person name="Banfield J.F."/>
        </authorList>
    </citation>
    <scope>NUCLEOTIDE SEQUENCE [LARGE SCALE GENOMIC DNA]</scope>
</reference>
<dbReference type="AlphaFoldDB" id="A0A1F6ARM0"/>
<dbReference type="InterPro" id="IPR015424">
    <property type="entry name" value="PyrdxlP-dep_Trfase"/>
</dbReference>
<gene>
    <name evidence="8" type="ORF">A3A64_01165</name>
</gene>
<dbReference type="GO" id="GO:0031071">
    <property type="term" value="F:cysteine desulfurase activity"/>
    <property type="evidence" value="ECO:0007669"/>
    <property type="project" value="UniProtKB-EC"/>
</dbReference>
<dbReference type="InterPro" id="IPR015422">
    <property type="entry name" value="PyrdxlP-dep_Trfase_small"/>
</dbReference>
<evidence type="ECO:0000256" key="2">
    <source>
        <dbReference type="ARBA" id="ARBA00010447"/>
    </source>
</evidence>
<dbReference type="PANTHER" id="PTHR43586">
    <property type="entry name" value="CYSTEINE DESULFURASE"/>
    <property type="match status" value="1"/>
</dbReference>
<comment type="caution">
    <text evidence="8">The sequence shown here is derived from an EMBL/GenBank/DDBJ whole genome shotgun (WGS) entry which is preliminary data.</text>
</comment>
<dbReference type="CDD" id="cd06453">
    <property type="entry name" value="SufS_like"/>
    <property type="match status" value="1"/>
</dbReference>
<dbReference type="Gene3D" id="3.40.640.10">
    <property type="entry name" value="Type I PLP-dependent aspartate aminotransferase-like (Major domain)"/>
    <property type="match status" value="1"/>
</dbReference>
<protein>
    <recommendedName>
        <fullName evidence="3">cysteine desulfurase</fullName>
        <ecNumber evidence="3">2.8.1.7</ecNumber>
    </recommendedName>
</protein>
<evidence type="ECO:0000256" key="5">
    <source>
        <dbReference type="ARBA" id="ARBA00022898"/>
    </source>
</evidence>
<dbReference type="GO" id="GO:0006534">
    <property type="term" value="P:cysteine metabolic process"/>
    <property type="evidence" value="ECO:0007669"/>
    <property type="project" value="InterPro"/>
</dbReference>
<organism evidence="8 9">
    <name type="scientific">Candidatus Gottesmanbacteria bacterium RIFCSPLOWO2_01_FULL_48_11</name>
    <dbReference type="NCBI Taxonomy" id="1798395"/>
    <lineage>
        <taxon>Bacteria</taxon>
        <taxon>Candidatus Gottesmaniibacteriota</taxon>
    </lineage>
</organism>
<evidence type="ECO:0000256" key="4">
    <source>
        <dbReference type="ARBA" id="ARBA00022679"/>
    </source>
</evidence>
<evidence type="ECO:0000259" key="7">
    <source>
        <dbReference type="Pfam" id="PF00266"/>
    </source>
</evidence>
<keyword evidence="4" id="KW-0808">Transferase</keyword>
<dbReference type="InterPro" id="IPR010970">
    <property type="entry name" value="Cys_dSase_SufS"/>
</dbReference>
<evidence type="ECO:0000313" key="8">
    <source>
        <dbReference type="EMBL" id="OGG27325.1"/>
    </source>
</evidence>
<evidence type="ECO:0000256" key="1">
    <source>
        <dbReference type="ARBA" id="ARBA00001933"/>
    </source>
</evidence>
<dbReference type="SUPFAM" id="SSF53383">
    <property type="entry name" value="PLP-dependent transferases"/>
    <property type="match status" value="1"/>
</dbReference>
<dbReference type="Gene3D" id="3.90.1150.10">
    <property type="entry name" value="Aspartate Aminotransferase, domain 1"/>
    <property type="match status" value="1"/>
</dbReference>
<name>A0A1F6ARM0_9BACT</name>
<comment type="cofactor">
    <cofactor evidence="1">
        <name>pyridoxal 5'-phosphate</name>
        <dbReference type="ChEBI" id="CHEBI:597326"/>
    </cofactor>
</comment>
<dbReference type="InterPro" id="IPR000192">
    <property type="entry name" value="Aminotrans_V_dom"/>
</dbReference>
<dbReference type="Pfam" id="PF00266">
    <property type="entry name" value="Aminotran_5"/>
    <property type="match status" value="1"/>
</dbReference>
<dbReference type="NCBIfam" id="TIGR01979">
    <property type="entry name" value="sufS"/>
    <property type="match status" value="1"/>
</dbReference>
<comment type="similarity">
    <text evidence="2">Belongs to the class-V pyridoxal-phosphate-dependent aminotransferase family. Csd subfamily.</text>
</comment>
<evidence type="ECO:0000256" key="6">
    <source>
        <dbReference type="ARBA" id="ARBA00050776"/>
    </source>
</evidence>
<dbReference type="PANTHER" id="PTHR43586:SF8">
    <property type="entry name" value="CYSTEINE DESULFURASE 1, CHLOROPLASTIC"/>
    <property type="match status" value="1"/>
</dbReference>
<evidence type="ECO:0000313" key="9">
    <source>
        <dbReference type="Proteomes" id="UP000178305"/>
    </source>
</evidence>
<feature type="domain" description="Aminotransferase class V" evidence="7">
    <location>
        <begin position="24"/>
        <end position="397"/>
    </location>
</feature>
<dbReference type="Proteomes" id="UP000178305">
    <property type="component" value="Unassembled WGS sequence"/>
</dbReference>